<keyword evidence="2" id="KW-0732">Signal</keyword>
<feature type="chain" id="PRO_5006710625" description="LysM domain-containing protein" evidence="2">
    <location>
        <begin position="26"/>
        <end position="351"/>
    </location>
</feature>
<keyword evidence="4" id="KW-1185">Reference proteome</keyword>
<gene>
    <name evidence="3" type="ORF">SpAn4DRAFT_4750</name>
</gene>
<evidence type="ECO:0000256" key="2">
    <source>
        <dbReference type="SAM" id="SignalP"/>
    </source>
</evidence>
<evidence type="ECO:0000313" key="4">
    <source>
        <dbReference type="Proteomes" id="UP000049855"/>
    </source>
</evidence>
<evidence type="ECO:0008006" key="5">
    <source>
        <dbReference type="Google" id="ProtNLM"/>
    </source>
</evidence>
<organism evidence="3 4">
    <name type="scientific">Sporomusa ovata</name>
    <dbReference type="NCBI Taxonomy" id="2378"/>
    <lineage>
        <taxon>Bacteria</taxon>
        <taxon>Bacillati</taxon>
        <taxon>Bacillota</taxon>
        <taxon>Negativicutes</taxon>
        <taxon>Selenomonadales</taxon>
        <taxon>Sporomusaceae</taxon>
        <taxon>Sporomusa</taxon>
    </lineage>
</organism>
<accession>A0A0U1KXA9</accession>
<feature type="signal peptide" evidence="2">
    <location>
        <begin position="1"/>
        <end position="25"/>
    </location>
</feature>
<dbReference type="RefSeq" id="WP_021167692.1">
    <property type="nucleotide sequence ID" value="NZ_CTRP01000008.1"/>
</dbReference>
<proteinExistence type="predicted"/>
<evidence type="ECO:0000256" key="1">
    <source>
        <dbReference type="SAM" id="MobiDB-lite"/>
    </source>
</evidence>
<name>A0A0U1KXA9_9FIRM</name>
<dbReference type="EMBL" id="CTRP01000008">
    <property type="protein sequence ID" value="CQR72061.1"/>
    <property type="molecule type" value="Genomic_DNA"/>
</dbReference>
<feature type="region of interest" description="Disordered" evidence="1">
    <location>
        <begin position="324"/>
        <end position="351"/>
    </location>
</feature>
<evidence type="ECO:0000313" key="3">
    <source>
        <dbReference type="EMBL" id="CQR72061.1"/>
    </source>
</evidence>
<reference evidence="4" key="1">
    <citation type="submission" date="2015-03" db="EMBL/GenBank/DDBJ databases">
        <authorList>
            <person name="Nijsse Bart"/>
        </authorList>
    </citation>
    <scope>NUCLEOTIDE SEQUENCE [LARGE SCALE GENOMIC DNA]</scope>
</reference>
<sequence>MNKKRMWLLAISVATMVTATGIVLAATTVDKQDNSTGKLQQTQFEKGDFPKRCGMKGFHEDKQALLEFLKVDAKTFEANIKDGKTLAIIAKEQGISEQELTDFMVKQLSVHIDRKVKEGRLSDAQATQMRADIDQRVADMIHGKAPMHGFRPMGHSPFHSEKLLNLLNIDRETLKTERESGKSLLTIAKEHNVSEQELTAFMTQQMTERIDEDVKAGCIQENQAAQMKANMEKHVTDIINGQAPMHRHGPMGHMFHNEKLLSLLNIDEATLKTEMKSGKSLLTIAKEHGVSEQSLRKLMLEEMAQRIDQDVKEGRIPADKAKQIKANMENRVDDMINGKVPMKDHPQDDQQ</sequence>
<dbReference type="AlphaFoldDB" id="A0A0U1KXA9"/>
<protein>
    <recommendedName>
        <fullName evidence="5">LysM domain-containing protein</fullName>
    </recommendedName>
</protein>
<dbReference type="Proteomes" id="UP000049855">
    <property type="component" value="Unassembled WGS sequence"/>
</dbReference>